<dbReference type="CDD" id="cd07717">
    <property type="entry name" value="RNaseZ_ZiPD-like_MBL-fold"/>
    <property type="match status" value="1"/>
</dbReference>
<evidence type="ECO:0000256" key="8">
    <source>
        <dbReference type="ARBA" id="ARBA00022833"/>
    </source>
</evidence>
<feature type="binding site" evidence="10">
    <location>
        <position position="141"/>
    </location>
    <ligand>
        <name>Zn(2+)</name>
        <dbReference type="ChEBI" id="CHEBI:29105"/>
        <label>1</label>
        <note>catalytic</note>
    </ligand>
</feature>
<dbReference type="HAMAP" id="MF_01818">
    <property type="entry name" value="RNase_Z_BN"/>
    <property type="match status" value="1"/>
</dbReference>
<dbReference type="InterPro" id="IPR013471">
    <property type="entry name" value="RNase_Z/BN"/>
</dbReference>
<evidence type="ECO:0000256" key="9">
    <source>
        <dbReference type="ARBA" id="ARBA00057812"/>
    </source>
</evidence>
<evidence type="ECO:0000256" key="5">
    <source>
        <dbReference type="ARBA" id="ARBA00022723"/>
    </source>
</evidence>
<comment type="catalytic activity">
    <reaction evidence="10">
        <text>Endonucleolytic cleavage of RNA, removing extra 3' nucleotides from tRNA precursor, generating 3' termini of tRNAs. A 3'-hydroxy group is left at the tRNA terminus and a 5'-phosphoryl group is left at the trailer molecule.</text>
        <dbReference type="EC" id="3.1.26.11"/>
    </reaction>
</comment>
<comment type="cofactor">
    <cofactor evidence="10">
        <name>Zn(2+)</name>
        <dbReference type="ChEBI" id="CHEBI:29105"/>
    </cofactor>
    <text evidence="10">Binds 2 Zn(2+) ions.</text>
</comment>
<comment type="caution">
    <text evidence="11">The sequence shown here is derived from an EMBL/GenBank/DDBJ whole genome shotgun (WGS) entry which is preliminary data.</text>
</comment>
<dbReference type="PANTHER" id="PTHR46018">
    <property type="entry name" value="ZINC PHOSPHODIESTERASE ELAC PROTEIN 1"/>
    <property type="match status" value="1"/>
</dbReference>
<reference evidence="11 12" key="1">
    <citation type="journal article" date="2015" name="Genome Announc.">
        <title>Expanding the biotechnology potential of lactobacilli through comparative genomics of 213 strains and associated genera.</title>
        <authorList>
            <person name="Sun Z."/>
            <person name="Harris H.M."/>
            <person name="McCann A."/>
            <person name="Guo C."/>
            <person name="Argimon S."/>
            <person name="Zhang W."/>
            <person name="Yang X."/>
            <person name="Jeffery I.B."/>
            <person name="Cooney J.C."/>
            <person name="Kagawa T.F."/>
            <person name="Liu W."/>
            <person name="Song Y."/>
            <person name="Salvetti E."/>
            <person name="Wrobel A."/>
            <person name="Rasinkangas P."/>
            <person name="Parkhill J."/>
            <person name="Rea M.C."/>
            <person name="O'Sullivan O."/>
            <person name="Ritari J."/>
            <person name="Douillard F.P."/>
            <person name="Paul Ross R."/>
            <person name="Yang R."/>
            <person name="Briner A.E."/>
            <person name="Felis G.E."/>
            <person name="de Vos W.M."/>
            <person name="Barrangou R."/>
            <person name="Klaenhammer T.R."/>
            <person name="Caufield P.W."/>
            <person name="Cui Y."/>
            <person name="Zhang H."/>
            <person name="O'Toole P.W."/>
        </authorList>
    </citation>
    <scope>NUCLEOTIDE SEQUENCE [LARGE SCALE GENOMIC DNA]</scope>
    <source>
        <strain evidence="11 12">DSM 22689</strain>
    </source>
</reference>
<dbReference type="EMBL" id="AYZI01000004">
    <property type="protein sequence ID" value="KRM91696.1"/>
    <property type="molecule type" value="Genomic_DNA"/>
</dbReference>
<dbReference type="GO" id="GO:0042781">
    <property type="term" value="F:3'-tRNA processing endoribonuclease activity"/>
    <property type="evidence" value="ECO:0007669"/>
    <property type="project" value="UniProtKB-UniRule"/>
</dbReference>
<feature type="active site" description="Proton acceptor" evidence="10">
    <location>
        <position position="67"/>
    </location>
</feature>
<keyword evidence="4 10" id="KW-0540">Nuclease</keyword>
<dbReference type="SUPFAM" id="SSF56281">
    <property type="entry name" value="Metallo-hydrolase/oxidoreductase"/>
    <property type="match status" value="1"/>
</dbReference>
<dbReference type="AlphaFoldDB" id="A0A0R2CKE4"/>
<feature type="binding site" evidence="10">
    <location>
        <position position="212"/>
    </location>
    <ligand>
        <name>Zn(2+)</name>
        <dbReference type="ChEBI" id="CHEBI:29105"/>
        <label>2</label>
        <note>catalytic</note>
    </ligand>
</feature>
<feature type="binding site" evidence="10">
    <location>
        <position position="67"/>
    </location>
    <ligand>
        <name>Zn(2+)</name>
        <dbReference type="ChEBI" id="CHEBI:29105"/>
        <label>2</label>
        <note>catalytic</note>
    </ligand>
</feature>
<dbReference type="Gene3D" id="3.60.15.10">
    <property type="entry name" value="Ribonuclease Z/Hydroxyacylglutathione hydrolase-like"/>
    <property type="match status" value="1"/>
</dbReference>
<dbReference type="NCBIfam" id="TIGR02651">
    <property type="entry name" value="RNase_Z"/>
    <property type="match status" value="1"/>
</dbReference>
<keyword evidence="7 10" id="KW-0378">Hydrolase</keyword>
<proteinExistence type="inferred from homology"/>
<evidence type="ECO:0000256" key="1">
    <source>
        <dbReference type="ARBA" id="ARBA00011738"/>
    </source>
</evidence>
<comment type="subunit">
    <text evidence="1 10">Homodimer.</text>
</comment>
<comment type="similarity">
    <text evidence="10">Belongs to the RNase Z family.</text>
</comment>
<dbReference type="EC" id="3.1.26.11" evidence="2 10"/>
<dbReference type="PANTHER" id="PTHR46018:SF2">
    <property type="entry name" value="ZINC PHOSPHODIESTERASE ELAC PROTEIN 1"/>
    <property type="match status" value="1"/>
</dbReference>
<evidence type="ECO:0000256" key="2">
    <source>
        <dbReference type="ARBA" id="ARBA00012477"/>
    </source>
</evidence>
<keyword evidence="8 10" id="KW-0862">Zinc</keyword>
<dbReference type="Pfam" id="PF23023">
    <property type="entry name" value="Anti-Pycsar_Apyc1"/>
    <property type="match status" value="1"/>
</dbReference>
<dbReference type="Proteomes" id="UP000051586">
    <property type="component" value="Unassembled WGS sequence"/>
</dbReference>
<dbReference type="STRING" id="1423745.GCA_001311215_01372"/>
<feature type="binding site" evidence="10">
    <location>
        <position position="270"/>
    </location>
    <ligand>
        <name>Zn(2+)</name>
        <dbReference type="ChEBI" id="CHEBI:29105"/>
        <label>2</label>
        <note>catalytic</note>
    </ligand>
</feature>
<dbReference type="GO" id="GO:0008270">
    <property type="term" value="F:zinc ion binding"/>
    <property type="evidence" value="ECO:0007669"/>
    <property type="project" value="UniProtKB-UniRule"/>
</dbReference>
<evidence type="ECO:0000256" key="10">
    <source>
        <dbReference type="HAMAP-Rule" id="MF_01818"/>
    </source>
</evidence>
<organism evidence="11 12">
    <name type="scientific">Fructilactobacillus florum DSM 22689 = JCM 16035</name>
    <dbReference type="NCBI Taxonomy" id="1423745"/>
    <lineage>
        <taxon>Bacteria</taxon>
        <taxon>Bacillati</taxon>
        <taxon>Bacillota</taxon>
        <taxon>Bacilli</taxon>
        <taxon>Lactobacillales</taxon>
        <taxon>Lactobacillaceae</taxon>
        <taxon>Fructilactobacillus</taxon>
    </lineage>
</organism>
<evidence type="ECO:0000256" key="6">
    <source>
        <dbReference type="ARBA" id="ARBA00022759"/>
    </source>
</evidence>
<feature type="binding site" evidence="10">
    <location>
        <position position="63"/>
    </location>
    <ligand>
        <name>Zn(2+)</name>
        <dbReference type="ChEBI" id="CHEBI:29105"/>
        <label>1</label>
        <note>catalytic</note>
    </ligand>
</feature>
<accession>A0A0R2CKE4</accession>
<keyword evidence="3 10" id="KW-0819">tRNA processing</keyword>
<keyword evidence="6 10" id="KW-0255">Endonuclease</keyword>
<evidence type="ECO:0000313" key="11">
    <source>
        <dbReference type="EMBL" id="KRM91696.1"/>
    </source>
</evidence>
<sequence length="315" mass="34902">MQLEFFGTGAGMPGKFRNVASVALRLLDEINEIWLFDCGEGTQQQMLESTIKPRKIDKIFITHLHGDHIFGLPGLLSSRSFQGGHDAVTIYGPVGVKDFVQTSLRVSQTKLAYQINYKELTQPGMIYQGKKFTVMADLLDHQIECWGYRVIEHDHPGELLVDKLHAAGIPSGPLYGQLKQGKAVKLADGRTINGADFIGAPQKGRIVTILGDTRKTASIATLAANADILVHESTFGKGESKLARNYYHSTNLQAAQTAAQTGVHQLLLTHISARYTSKMARELQKDARQCFSQTKVVRDFDVIDVPFPKRKEKQP</sequence>
<evidence type="ECO:0000256" key="3">
    <source>
        <dbReference type="ARBA" id="ARBA00022694"/>
    </source>
</evidence>
<protein>
    <recommendedName>
        <fullName evidence="2 10">Ribonuclease Z</fullName>
        <shortName evidence="10">RNase Z</shortName>
        <ecNumber evidence="2 10">3.1.26.11</ecNumber>
    </recommendedName>
    <alternativeName>
        <fullName evidence="10">tRNA 3 endonuclease</fullName>
    </alternativeName>
    <alternativeName>
        <fullName evidence="10">tRNase Z</fullName>
    </alternativeName>
</protein>
<evidence type="ECO:0000313" key="12">
    <source>
        <dbReference type="Proteomes" id="UP000051586"/>
    </source>
</evidence>
<dbReference type="RefSeq" id="WP_056961626.1">
    <property type="nucleotide sequence ID" value="NZ_AYZI01000004.1"/>
</dbReference>
<evidence type="ECO:0000256" key="7">
    <source>
        <dbReference type="ARBA" id="ARBA00022801"/>
    </source>
</evidence>
<feature type="binding site" evidence="10">
    <location>
        <position position="212"/>
    </location>
    <ligand>
        <name>Zn(2+)</name>
        <dbReference type="ChEBI" id="CHEBI:29105"/>
        <label>1</label>
        <note>catalytic</note>
    </ligand>
</feature>
<feature type="binding site" evidence="10">
    <location>
        <position position="65"/>
    </location>
    <ligand>
        <name>Zn(2+)</name>
        <dbReference type="ChEBI" id="CHEBI:29105"/>
        <label>1</label>
        <note>catalytic</note>
    </ligand>
</feature>
<name>A0A0R2CKE4_9LACO</name>
<dbReference type="FunFam" id="3.60.15.10:FF:000002">
    <property type="entry name" value="Ribonuclease Z"/>
    <property type="match status" value="1"/>
</dbReference>
<gene>
    <name evidence="10" type="primary">rnz</name>
    <name evidence="11" type="ORF">FC87_GL000833</name>
</gene>
<dbReference type="GO" id="GO:0042802">
    <property type="term" value="F:identical protein binding"/>
    <property type="evidence" value="ECO:0007669"/>
    <property type="project" value="UniProtKB-ARBA"/>
</dbReference>
<comment type="function">
    <text evidence="9 10">Zinc phosphodiesterase, which displays some tRNA 3'-processing endonuclease activity. Probably involved in tRNA maturation, by removing a 3'-trailer from precursor tRNA.</text>
</comment>
<keyword evidence="5 10" id="KW-0479">Metal-binding</keyword>
<evidence type="ECO:0000256" key="4">
    <source>
        <dbReference type="ARBA" id="ARBA00022722"/>
    </source>
</evidence>
<dbReference type="NCBIfam" id="NF000801">
    <property type="entry name" value="PRK00055.1-3"/>
    <property type="match status" value="1"/>
</dbReference>
<feature type="binding site" evidence="10">
    <location>
        <position position="68"/>
    </location>
    <ligand>
        <name>Zn(2+)</name>
        <dbReference type="ChEBI" id="CHEBI:29105"/>
        <label>2</label>
        <note>catalytic</note>
    </ligand>
</feature>
<dbReference type="InterPro" id="IPR036866">
    <property type="entry name" value="RibonucZ/Hydroxyglut_hydro"/>
</dbReference>
<dbReference type="PATRIC" id="fig|1423745.4.peg.882"/>